<feature type="compositionally biased region" description="Low complexity" evidence="1">
    <location>
        <begin position="339"/>
        <end position="349"/>
    </location>
</feature>
<reference evidence="4" key="1">
    <citation type="submission" date="2022-08" db="UniProtKB">
        <authorList>
            <consortium name="EnsemblMetazoa"/>
        </authorList>
    </citation>
    <scope>IDENTIFICATION</scope>
    <source>
        <strain evidence="4">05x7-T-G4-1.051#20</strain>
    </source>
</reference>
<proteinExistence type="predicted"/>
<dbReference type="Proteomes" id="UP000005408">
    <property type="component" value="Unassembled WGS sequence"/>
</dbReference>
<name>A0A8W8KEZ5_MAGGI</name>
<accession>A0A8W8KEZ5</accession>
<feature type="compositionally biased region" description="Basic residues" evidence="1">
    <location>
        <begin position="412"/>
        <end position="424"/>
    </location>
</feature>
<feature type="region of interest" description="Disordered" evidence="1">
    <location>
        <begin position="445"/>
        <end position="469"/>
    </location>
</feature>
<feature type="signal peptide" evidence="3">
    <location>
        <begin position="1"/>
        <end position="19"/>
    </location>
</feature>
<feature type="transmembrane region" description="Helical" evidence="2">
    <location>
        <begin position="181"/>
        <end position="204"/>
    </location>
</feature>
<feature type="compositionally biased region" description="Polar residues" evidence="1">
    <location>
        <begin position="445"/>
        <end position="457"/>
    </location>
</feature>
<dbReference type="AlphaFoldDB" id="A0A8W8KEZ5"/>
<keyword evidence="2" id="KW-1133">Transmembrane helix</keyword>
<keyword evidence="3" id="KW-0732">Signal</keyword>
<organism evidence="4 5">
    <name type="scientific">Magallana gigas</name>
    <name type="common">Pacific oyster</name>
    <name type="synonym">Crassostrea gigas</name>
    <dbReference type="NCBI Taxonomy" id="29159"/>
    <lineage>
        <taxon>Eukaryota</taxon>
        <taxon>Metazoa</taxon>
        <taxon>Spiralia</taxon>
        <taxon>Lophotrochozoa</taxon>
        <taxon>Mollusca</taxon>
        <taxon>Bivalvia</taxon>
        <taxon>Autobranchia</taxon>
        <taxon>Pteriomorphia</taxon>
        <taxon>Ostreida</taxon>
        <taxon>Ostreoidea</taxon>
        <taxon>Ostreidae</taxon>
        <taxon>Magallana</taxon>
    </lineage>
</organism>
<sequence>MKTLFIVWVLFTSFHLGSLNTMQILVTKNPMTWETADDVCPVEFKENESVLIQKYCPESSIVNITSPYMVERLRRNLARFAAGEEFIISNVNFSDYSDSKCEMARKRGNEFRKMFTRCNEFHCALCEHYTRDSAMVTTIEYREDTREYTSVFVPHPADHGGMYPMKDSNESDTEPLGVTEIVMICLSAAVVVMSLSFCIGLFIYCRRKKMTLSSVYDTIFMRPRGRNPYTLRVPNDPTSPISERPNLLPPRADLPSAPPVRHQFIRAPAVRHQPLQQAPPMARVDSMQTLASSSSFGSGGTSSSYVDDVRYYRNFSYETQPSVAPSQAPRIDIQPSTPSASERSYCSSCRRNRRKRDFLRTSSNCTSCVSQSSLYTQVARPAQRNLSQDTNDTNSLRSQRTSRDTNDTNSIKSHRSHRSGRNHSRGVSSKISRLKSQADYLNTEQMATPRSSAGSQHDVTDPNPVTRRHKLVDRLGSSSGFRLVKRMFSIDLK</sequence>
<dbReference type="EnsemblMetazoa" id="G22880.1">
    <property type="protein sequence ID" value="G22880.1:cds"/>
    <property type="gene ID" value="G22880"/>
</dbReference>
<evidence type="ECO:0000313" key="5">
    <source>
        <dbReference type="Proteomes" id="UP000005408"/>
    </source>
</evidence>
<feature type="region of interest" description="Disordered" evidence="1">
    <location>
        <begin position="379"/>
        <end position="433"/>
    </location>
</feature>
<evidence type="ECO:0000256" key="2">
    <source>
        <dbReference type="SAM" id="Phobius"/>
    </source>
</evidence>
<feature type="region of interest" description="Disordered" evidence="1">
    <location>
        <begin position="320"/>
        <end position="351"/>
    </location>
</feature>
<keyword evidence="2" id="KW-0472">Membrane</keyword>
<evidence type="ECO:0000256" key="1">
    <source>
        <dbReference type="SAM" id="MobiDB-lite"/>
    </source>
</evidence>
<evidence type="ECO:0000313" key="4">
    <source>
        <dbReference type="EnsemblMetazoa" id="G22880.1:cds"/>
    </source>
</evidence>
<feature type="compositionally biased region" description="Polar residues" evidence="1">
    <location>
        <begin position="384"/>
        <end position="399"/>
    </location>
</feature>
<feature type="region of interest" description="Disordered" evidence="1">
    <location>
        <begin position="230"/>
        <end position="255"/>
    </location>
</feature>
<feature type="chain" id="PRO_5036480214" evidence="3">
    <location>
        <begin position="20"/>
        <end position="493"/>
    </location>
</feature>
<keyword evidence="5" id="KW-1185">Reference proteome</keyword>
<protein>
    <submittedName>
        <fullName evidence="4">Uncharacterized protein</fullName>
    </submittedName>
</protein>
<keyword evidence="2" id="KW-0812">Transmembrane</keyword>
<evidence type="ECO:0000256" key="3">
    <source>
        <dbReference type="SAM" id="SignalP"/>
    </source>
</evidence>